<dbReference type="GO" id="GO:0004499">
    <property type="term" value="F:N,N-dimethylaniline monooxygenase activity"/>
    <property type="evidence" value="ECO:0007669"/>
    <property type="project" value="InterPro"/>
</dbReference>
<evidence type="ECO:0000256" key="2">
    <source>
        <dbReference type="ARBA" id="ARBA00022630"/>
    </source>
</evidence>
<keyword evidence="6" id="KW-1185">Reference proteome</keyword>
<sequence length="481" mass="53794">MLPRPKSVLIIGGGPSGIVSLRNLLERGDFERVELVERRDNIGGVWYIGSDDLNGSRVGPKDTTTATKWTSPAYPGLVGNVLPDFLSFSGFPFPERTKDHPHQPFPTLTETQDYLRSFAESFVKDRKGIVRLNWEVTRVEEQETGGWKVYLRDWNKASAGEEIVEFWDAVVVAVGWFDNLVWPATEGLDEIRSKGLAMHAKDWRGPKGFEGKRVIVIGNAASSNDIAAYLAPVVEAPVYQSIRRPAFPSFPSLPNDRIEKVASVARYTVKESQVNGKLVVDATLGDGTIISDIDIVIVGTGYKPYPSLVHVLNQEDISSDRQLVPLASLSIKPYRVPSVYRHILYAYNPTLAFIGLPMSFTPFTIADMSSTWLALAWSGHLHYPDTPQGRLEFEKKKIGTLQGWLETTENPTSFLAYSVLASEEQGYASGLREEVVQVDPELGKVLPVWSDDKTKEREAMYPLKLEALRYDRDHRLAIQQN</sequence>
<accession>A0A0C2SVP9</accession>
<dbReference type="InParanoid" id="A0A0C2SVP9"/>
<dbReference type="InterPro" id="IPR020946">
    <property type="entry name" value="Flavin_mOase-like"/>
</dbReference>
<proteinExistence type="inferred from homology"/>
<comment type="similarity">
    <text evidence="1">Belongs to the FMO family.</text>
</comment>
<dbReference type="PRINTS" id="PR00368">
    <property type="entry name" value="FADPNR"/>
</dbReference>
<evidence type="ECO:0000313" key="5">
    <source>
        <dbReference type="EMBL" id="KIL58154.1"/>
    </source>
</evidence>
<dbReference type="Proteomes" id="UP000054549">
    <property type="component" value="Unassembled WGS sequence"/>
</dbReference>
<organism evidence="5 6">
    <name type="scientific">Amanita muscaria (strain Koide BX008)</name>
    <dbReference type="NCBI Taxonomy" id="946122"/>
    <lineage>
        <taxon>Eukaryota</taxon>
        <taxon>Fungi</taxon>
        <taxon>Dikarya</taxon>
        <taxon>Basidiomycota</taxon>
        <taxon>Agaricomycotina</taxon>
        <taxon>Agaricomycetes</taxon>
        <taxon>Agaricomycetidae</taxon>
        <taxon>Agaricales</taxon>
        <taxon>Pluteineae</taxon>
        <taxon>Amanitaceae</taxon>
        <taxon>Amanita</taxon>
    </lineage>
</organism>
<dbReference type="Gene3D" id="3.50.50.60">
    <property type="entry name" value="FAD/NAD(P)-binding domain"/>
    <property type="match status" value="2"/>
</dbReference>
<evidence type="ECO:0000256" key="3">
    <source>
        <dbReference type="ARBA" id="ARBA00022827"/>
    </source>
</evidence>
<dbReference type="GO" id="GO:0050661">
    <property type="term" value="F:NADP binding"/>
    <property type="evidence" value="ECO:0007669"/>
    <property type="project" value="InterPro"/>
</dbReference>
<keyword evidence="4" id="KW-0560">Oxidoreductase</keyword>
<dbReference type="STRING" id="946122.A0A0C2SVP9"/>
<dbReference type="InterPro" id="IPR050346">
    <property type="entry name" value="FMO-like"/>
</dbReference>
<reference evidence="5 6" key="1">
    <citation type="submission" date="2014-04" db="EMBL/GenBank/DDBJ databases">
        <title>Evolutionary Origins and Diversification of the Mycorrhizal Mutualists.</title>
        <authorList>
            <consortium name="DOE Joint Genome Institute"/>
            <consortium name="Mycorrhizal Genomics Consortium"/>
            <person name="Kohler A."/>
            <person name="Kuo A."/>
            <person name="Nagy L.G."/>
            <person name="Floudas D."/>
            <person name="Copeland A."/>
            <person name="Barry K.W."/>
            <person name="Cichocki N."/>
            <person name="Veneault-Fourrey C."/>
            <person name="LaButti K."/>
            <person name="Lindquist E.A."/>
            <person name="Lipzen A."/>
            <person name="Lundell T."/>
            <person name="Morin E."/>
            <person name="Murat C."/>
            <person name="Riley R."/>
            <person name="Ohm R."/>
            <person name="Sun H."/>
            <person name="Tunlid A."/>
            <person name="Henrissat B."/>
            <person name="Grigoriev I.V."/>
            <person name="Hibbett D.S."/>
            <person name="Martin F."/>
        </authorList>
    </citation>
    <scope>NUCLEOTIDE SEQUENCE [LARGE SCALE GENOMIC DNA]</scope>
    <source>
        <strain evidence="5 6">Koide BX008</strain>
    </source>
</reference>
<keyword evidence="3" id="KW-0274">FAD</keyword>
<gene>
    <name evidence="5" type="ORF">M378DRAFT_112350</name>
</gene>
<name>A0A0C2SVP9_AMAMK</name>
<keyword evidence="2" id="KW-0285">Flavoprotein</keyword>
<dbReference type="EMBL" id="KN818346">
    <property type="protein sequence ID" value="KIL58154.1"/>
    <property type="molecule type" value="Genomic_DNA"/>
</dbReference>
<dbReference type="GO" id="GO:0050660">
    <property type="term" value="F:flavin adenine dinucleotide binding"/>
    <property type="evidence" value="ECO:0007669"/>
    <property type="project" value="InterPro"/>
</dbReference>
<dbReference type="HOGENOM" id="CLU_006909_6_0_1"/>
<dbReference type="SUPFAM" id="SSF51905">
    <property type="entry name" value="FAD/NAD(P)-binding domain"/>
    <property type="match status" value="2"/>
</dbReference>
<evidence type="ECO:0000313" key="6">
    <source>
        <dbReference type="Proteomes" id="UP000054549"/>
    </source>
</evidence>
<evidence type="ECO:0008006" key="7">
    <source>
        <dbReference type="Google" id="ProtNLM"/>
    </source>
</evidence>
<dbReference type="AlphaFoldDB" id="A0A0C2SVP9"/>
<dbReference type="InterPro" id="IPR036188">
    <property type="entry name" value="FAD/NAD-bd_sf"/>
</dbReference>
<protein>
    <recommendedName>
        <fullName evidence="7">FAD/NAD(P)-binding domain-containing protein</fullName>
    </recommendedName>
</protein>
<dbReference type="PANTHER" id="PTHR23023">
    <property type="entry name" value="DIMETHYLANILINE MONOOXYGENASE"/>
    <property type="match status" value="1"/>
</dbReference>
<dbReference type="OrthoDB" id="66881at2759"/>
<dbReference type="Pfam" id="PF00743">
    <property type="entry name" value="FMO-like"/>
    <property type="match status" value="1"/>
</dbReference>
<evidence type="ECO:0000256" key="4">
    <source>
        <dbReference type="ARBA" id="ARBA00023002"/>
    </source>
</evidence>
<evidence type="ECO:0000256" key="1">
    <source>
        <dbReference type="ARBA" id="ARBA00009183"/>
    </source>
</evidence>